<dbReference type="EMBL" id="FR824091">
    <property type="protein sequence ID" value="CCA18207.1"/>
    <property type="molecule type" value="Genomic_DNA"/>
</dbReference>
<sequence>MPLMQSLLLKSTVFNTVCIRIYGIPIMNHEDCCKMVSRKGYHQSTTVFIVELLPHFHSGAGRLLVFIRRIIIENSEGDHFVATALLQNTVTRSELIPF</sequence>
<protein>
    <submittedName>
        <fullName evidence="1">AlNc14C46G3750 protein</fullName>
    </submittedName>
</protein>
<name>F0WAN6_9STRA</name>
<dbReference type="AlphaFoldDB" id="F0WAN6"/>
<evidence type="ECO:0000313" key="1">
    <source>
        <dbReference type="EMBL" id="CCA18207.1"/>
    </source>
</evidence>
<reference evidence="1" key="2">
    <citation type="submission" date="2011-02" db="EMBL/GenBank/DDBJ databases">
        <authorList>
            <person name="MacLean D."/>
        </authorList>
    </citation>
    <scope>NUCLEOTIDE SEQUENCE</scope>
</reference>
<gene>
    <name evidence="1" type="primary">AlNc14C46G3750</name>
    <name evidence="1" type="ORF">ALNC14_043500</name>
</gene>
<dbReference type="HOGENOM" id="CLU_2337894_0_0_1"/>
<organism evidence="1">
    <name type="scientific">Albugo laibachii Nc14</name>
    <dbReference type="NCBI Taxonomy" id="890382"/>
    <lineage>
        <taxon>Eukaryota</taxon>
        <taxon>Sar</taxon>
        <taxon>Stramenopiles</taxon>
        <taxon>Oomycota</taxon>
        <taxon>Peronosporomycetes</taxon>
        <taxon>Albuginales</taxon>
        <taxon>Albuginaceae</taxon>
        <taxon>Albugo</taxon>
    </lineage>
</organism>
<reference evidence="1" key="1">
    <citation type="journal article" date="2011" name="PLoS Biol.">
        <title>Gene gain and loss during evolution of obligate parasitism in the white rust pathogen of Arabidopsis thaliana.</title>
        <authorList>
            <person name="Kemen E."/>
            <person name="Gardiner A."/>
            <person name="Schultz-Larsen T."/>
            <person name="Kemen A.C."/>
            <person name="Balmuth A.L."/>
            <person name="Robert-Seilaniantz A."/>
            <person name="Bailey K."/>
            <person name="Holub E."/>
            <person name="Studholme D.J."/>
            <person name="Maclean D."/>
            <person name="Jones J.D."/>
        </authorList>
    </citation>
    <scope>NUCLEOTIDE SEQUENCE</scope>
</reference>
<accession>F0WAN6</accession>
<proteinExistence type="predicted"/>